<dbReference type="PROSITE" id="PS00036">
    <property type="entry name" value="BZIP_BASIC"/>
    <property type="match status" value="1"/>
</dbReference>
<keyword evidence="2" id="KW-0539">Nucleus</keyword>
<evidence type="ECO:0000256" key="4">
    <source>
        <dbReference type="SAM" id="MobiDB-lite"/>
    </source>
</evidence>
<evidence type="ECO:0000313" key="8">
    <source>
        <dbReference type="Proteomes" id="UP000095085"/>
    </source>
</evidence>
<dbReference type="SMART" id="SM00338">
    <property type="entry name" value="BRLZ"/>
    <property type="match status" value="1"/>
</dbReference>
<dbReference type="STRING" id="984485.A0A1E4RSZ5"/>
<organism evidence="7 8">
    <name type="scientific">Hyphopichia burtonii NRRL Y-1933</name>
    <dbReference type="NCBI Taxonomy" id="984485"/>
    <lineage>
        <taxon>Eukaryota</taxon>
        <taxon>Fungi</taxon>
        <taxon>Dikarya</taxon>
        <taxon>Ascomycota</taxon>
        <taxon>Saccharomycotina</taxon>
        <taxon>Pichiomycetes</taxon>
        <taxon>Debaryomycetaceae</taxon>
        <taxon>Hyphopichia</taxon>
    </lineage>
</organism>
<dbReference type="InterPro" id="IPR004827">
    <property type="entry name" value="bZIP"/>
</dbReference>
<feature type="chain" id="PRO_5009162483" description="BZIP domain-containing protein" evidence="5">
    <location>
        <begin position="19"/>
        <end position="471"/>
    </location>
</feature>
<dbReference type="RefSeq" id="XP_020079460.1">
    <property type="nucleotide sequence ID" value="XM_020223413.1"/>
</dbReference>
<dbReference type="EMBL" id="KV454538">
    <property type="protein sequence ID" value="ODV70393.1"/>
    <property type="molecule type" value="Genomic_DNA"/>
</dbReference>
<dbReference type="InterPro" id="IPR050936">
    <property type="entry name" value="AP-1-like"/>
</dbReference>
<dbReference type="OrthoDB" id="4940293at2759"/>
<evidence type="ECO:0000256" key="3">
    <source>
        <dbReference type="SAM" id="Coils"/>
    </source>
</evidence>
<dbReference type="GO" id="GO:0001228">
    <property type="term" value="F:DNA-binding transcription activator activity, RNA polymerase II-specific"/>
    <property type="evidence" value="ECO:0007669"/>
    <property type="project" value="TreeGrafter"/>
</dbReference>
<evidence type="ECO:0000256" key="2">
    <source>
        <dbReference type="ARBA" id="ARBA00023242"/>
    </source>
</evidence>
<sequence>MQFKSVVIALTAVSAVSAANASNGNNGTNGTSSSSSDSGAGAVGAGLFGAAAAAVSNSYIIILSKMEDVQWSNPSLGPQNPDTCLELVEENVDLFNSSNQAQQAQQAQQQDQQLAFPNQPFNNGYSGSPNFYDQFTTSQQQNHGFLPEFNYNGHPENHSNNYKNINPIDDPYLSNNITSHNFDSNHAPTGTSSSISSFSSPVTNPTRFNIRTEGGSQTAENNKVPSPDTSSTSTSALDTEKPLTNNNGKTKQKAGLAKSKKQLLDEQDALLMARDDSELNEEELAKKRKAQNRAAQRAFRERKETKLKDLEIKLLQSEDERQKLLQQLDQIRQHNLTMQTENQLLRSGNDAPSHHIGLYAEHANRGANKFTFPQNPREFVESLYAGTSHEIKDETYNKIYEEPDEPGKKVLAVGAVWDYLQIKAEKPEYEGKLDCYEVMLKLKGSEKCHGFGPAYPLELVDKAINDVANGI</sequence>
<comment type="subcellular location">
    <subcellularLocation>
        <location evidence="1">Nucleus</location>
    </subcellularLocation>
</comment>
<dbReference type="AlphaFoldDB" id="A0A1E4RSZ5"/>
<protein>
    <recommendedName>
        <fullName evidence="6">BZIP domain-containing protein</fullName>
    </recommendedName>
</protein>
<feature type="compositionally biased region" description="Low complexity" evidence="4">
    <location>
        <begin position="100"/>
        <end position="113"/>
    </location>
</feature>
<evidence type="ECO:0000256" key="1">
    <source>
        <dbReference type="ARBA" id="ARBA00004123"/>
    </source>
</evidence>
<feature type="coiled-coil region" evidence="3">
    <location>
        <begin position="300"/>
        <end position="334"/>
    </location>
</feature>
<dbReference type="CDD" id="cd14688">
    <property type="entry name" value="bZIP_YAP"/>
    <property type="match status" value="1"/>
</dbReference>
<dbReference type="SUPFAM" id="SSF57959">
    <property type="entry name" value="Leucine zipper domain"/>
    <property type="match status" value="1"/>
</dbReference>
<dbReference type="PROSITE" id="PS50217">
    <property type="entry name" value="BZIP"/>
    <property type="match status" value="1"/>
</dbReference>
<feature type="domain" description="BZIP" evidence="6">
    <location>
        <begin position="282"/>
        <end position="345"/>
    </location>
</feature>
<dbReference type="GO" id="GO:0090575">
    <property type="term" value="C:RNA polymerase II transcription regulator complex"/>
    <property type="evidence" value="ECO:0007669"/>
    <property type="project" value="TreeGrafter"/>
</dbReference>
<dbReference type="GeneID" id="30997962"/>
<proteinExistence type="predicted"/>
<keyword evidence="8" id="KW-1185">Reference proteome</keyword>
<accession>A0A1E4RSZ5</accession>
<reference evidence="8" key="1">
    <citation type="submission" date="2016-05" db="EMBL/GenBank/DDBJ databases">
        <title>Comparative genomics of biotechnologically important yeasts.</title>
        <authorList>
            <consortium name="DOE Joint Genome Institute"/>
            <person name="Riley R."/>
            <person name="Haridas S."/>
            <person name="Wolfe K.H."/>
            <person name="Lopes M.R."/>
            <person name="Hittinger C.T."/>
            <person name="Goker M."/>
            <person name="Salamov A."/>
            <person name="Wisecaver J."/>
            <person name="Long T.M."/>
            <person name="Aerts A.L."/>
            <person name="Barry K."/>
            <person name="Choi C."/>
            <person name="Clum A."/>
            <person name="Coughlan A.Y."/>
            <person name="Deshpande S."/>
            <person name="Douglass A.P."/>
            <person name="Hanson S.J."/>
            <person name="Klenk H.-P."/>
            <person name="Labutti K."/>
            <person name="Lapidus A."/>
            <person name="Lindquist E."/>
            <person name="Lipzen A."/>
            <person name="Meier-Kolthoff J.P."/>
            <person name="Ohm R.A."/>
            <person name="Otillar R.P."/>
            <person name="Pangilinan J."/>
            <person name="Peng Y."/>
            <person name="Rokas A."/>
            <person name="Rosa C.A."/>
            <person name="Scheuner C."/>
            <person name="Sibirny A.A."/>
            <person name="Slot J.C."/>
            <person name="Stielow J.B."/>
            <person name="Sun H."/>
            <person name="Kurtzman C.P."/>
            <person name="Blackwell M."/>
            <person name="Grigoriev I.V."/>
            <person name="Jeffries T.W."/>
        </authorList>
    </citation>
    <scope>NUCLEOTIDE SEQUENCE [LARGE SCALE GENOMIC DNA]</scope>
    <source>
        <strain evidence="8">NRRL Y-1933</strain>
    </source>
</reference>
<dbReference type="Proteomes" id="UP000095085">
    <property type="component" value="Unassembled WGS sequence"/>
</dbReference>
<feature type="compositionally biased region" description="Polar residues" evidence="4">
    <location>
        <begin position="173"/>
        <end position="191"/>
    </location>
</feature>
<name>A0A1E4RSZ5_9ASCO</name>
<dbReference type="InterPro" id="IPR046347">
    <property type="entry name" value="bZIP_sf"/>
</dbReference>
<keyword evidence="5" id="KW-0732">Signal</keyword>
<keyword evidence="3" id="KW-0175">Coiled coil</keyword>
<dbReference type="PANTHER" id="PTHR40621">
    <property type="entry name" value="TRANSCRIPTION FACTOR KAPC-RELATED"/>
    <property type="match status" value="1"/>
</dbReference>
<feature type="compositionally biased region" description="Polar residues" evidence="4">
    <location>
        <begin position="201"/>
        <end position="228"/>
    </location>
</feature>
<feature type="signal peptide" evidence="5">
    <location>
        <begin position="1"/>
        <end position="18"/>
    </location>
</feature>
<dbReference type="PANTHER" id="PTHR40621:SF8">
    <property type="entry name" value="AP-1-LIKE TRANSCRIPTION FACTOR YAP3"/>
    <property type="match status" value="1"/>
</dbReference>
<dbReference type="GO" id="GO:0000976">
    <property type="term" value="F:transcription cis-regulatory region binding"/>
    <property type="evidence" value="ECO:0007669"/>
    <property type="project" value="InterPro"/>
</dbReference>
<gene>
    <name evidence="7" type="ORF">HYPBUDRAFT_4268</name>
</gene>
<evidence type="ECO:0000259" key="6">
    <source>
        <dbReference type="PROSITE" id="PS50217"/>
    </source>
</evidence>
<evidence type="ECO:0000313" key="7">
    <source>
        <dbReference type="EMBL" id="ODV70393.1"/>
    </source>
</evidence>
<feature type="compositionally biased region" description="Polar residues" evidence="4">
    <location>
        <begin position="115"/>
        <end position="143"/>
    </location>
</feature>
<dbReference type="Gene3D" id="1.20.5.170">
    <property type="match status" value="1"/>
</dbReference>
<evidence type="ECO:0000256" key="5">
    <source>
        <dbReference type="SAM" id="SignalP"/>
    </source>
</evidence>
<feature type="region of interest" description="Disordered" evidence="4">
    <location>
        <begin position="98"/>
        <end position="260"/>
    </location>
</feature>